<dbReference type="SUPFAM" id="SSF50939">
    <property type="entry name" value="Sialidases"/>
    <property type="match status" value="1"/>
</dbReference>
<dbReference type="PANTHER" id="PTHR43752">
    <property type="entry name" value="BNR/ASP-BOX REPEAT FAMILY PROTEIN"/>
    <property type="match status" value="1"/>
</dbReference>
<name>A0A2G1VQC8_9FLAO</name>
<dbReference type="EMBL" id="NQXA01000011">
    <property type="protein sequence ID" value="PHQ28820.1"/>
    <property type="molecule type" value="Genomic_DNA"/>
</dbReference>
<dbReference type="OrthoDB" id="41724at2"/>
<dbReference type="Gene3D" id="2.120.10.10">
    <property type="match status" value="1"/>
</dbReference>
<evidence type="ECO:0000313" key="3">
    <source>
        <dbReference type="Proteomes" id="UP000229433"/>
    </source>
</evidence>
<accession>A0A2G1VQC8</accession>
<dbReference type="AlphaFoldDB" id="A0A2G1VQC8"/>
<evidence type="ECO:0000313" key="2">
    <source>
        <dbReference type="EMBL" id="PHQ28820.1"/>
    </source>
</evidence>
<dbReference type="PROSITE" id="PS51257">
    <property type="entry name" value="PROKAR_LIPOPROTEIN"/>
    <property type="match status" value="1"/>
</dbReference>
<dbReference type="RefSeq" id="WP_099646812.1">
    <property type="nucleotide sequence ID" value="NZ_KZ319293.1"/>
</dbReference>
<protein>
    <submittedName>
        <fullName evidence="2">Sialidase</fullName>
    </submittedName>
</protein>
<feature type="domain" description="Sialidase" evidence="1">
    <location>
        <begin position="53"/>
        <end position="330"/>
    </location>
</feature>
<dbReference type="Proteomes" id="UP000229433">
    <property type="component" value="Unassembled WGS sequence"/>
</dbReference>
<dbReference type="CDD" id="cd15482">
    <property type="entry name" value="Sialidase_non-viral"/>
    <property type="match status" value="1"/>
</dbReference>
<proteinExistence type="predicted"/>
<dbReference type="PANTHER" id="PTHR43752:SF2">
    <property type="entry name" value="BNR_ASP-BOX REPEAT FAMILY PROTEIN"/>
    <property type="match status" value="1"/>
</dbReference>
<dbReference type="Pfam" id="PF13088">
    <property type="entry name" value="BNR_2"/>
    <property type="match status" value="1"/>
</dbReference>
<reference evidence="2 3" key="1">
    <citation type="submission" date="2017-08" db="EMBL/GenBank/DDBJ databases">
        <title>The whole genome shortgun sequences of strain Leeuwenhoekiella nanhaiensis G18 from the South China Sea.</title>
        <authorList>
            <person name="Liu Q."/>
        </authorList>
    </citation>
    <scope>NUCLEOTIDE SEQUENCE [LARGE SCALE GENOMIC DNA]</scope>
    <source>
        <strain evidence="2 3">G18</strain>
    </source>
</reference>
<evidence type="ECO:0000259" key="1">
    <source>
        <dbReference type="Pfam" id="PF13088"/>
    </source>
</evidence>
<gene>
    <name evidence="2" type="ORF">CJ305_13460</name>
</gene>
<dbReference type="InterPro" id="IPR036278">
    <property type="entry name" value="Sialidase_sf"/>
</dbReference>
<keyword evidence="3" id="KW-1185">Reference proteome</keyword>
<comment type="caution">
    <text evidence="2">The sequence shown here is derived from an EMBL/GenBank/DDBJ whole genome shotgun (WGS) entry which is preliminary data.</text>
</comment>
<dbReference type="InterPro" id="IPR011040">
    <property type="entry name" value="Sialidase"/>
</dbReference>
<sequence>MHRFFLLLFFVNFLTSCNQDKTPQVQIVADEFIFTEAPFKQCHASTLVETQDGEILAAWFGGEYERHPQVSIYTSRLTQDAWSVPEKVADGQTAIDSISYPTWNPVLVKNAENKVLLFYKEGPSPSTWWGMLKVSGDAGKTWSEAKRLPDGILGPVKNKPIQLGSGVIVSPSSVESEGGEVWKSHIELSYDQGNTWEKVAIPSADTVKVIQPTLLQLKDGSLKALMRSNQNYLMESTSNDEGKTWSETVTSSVLNPNSGVDAVTLKDGTFLLVYNPTEAGADWADGRNKLNLAYSADGENWEDILVLENATEGEFSYPAIIQDDQGFVHISYTHNRNKIRYVKLQLKKLICTNSFIGLFNIMKADYPLFEVLVIENPQLQL</sequence>
<organism evidence="2 3">
    <name type="scientific">Leeuwenhoekiella nanhaiensis</name>
    <dbReference type="NCBI Taxonomy" id="1655491"/>
    <lineage>
        <taxon>Bacteria</taxon>
        <taxon>Pseudomonadati</taxon>
        <taxon>Bacteroidota</taxon>
        <taxon>Flavobacteriia</taxon>
        <taxon>Flavobacteriales</taxon>
        <taxon>Flavobacteriaceae</taxon>
        <taxon>Leeuwenhoekiella</taxon>
    </lineage>
</organism>